<dbReference type="GO" id="GO:0032259">
    <property type="term" value="P:methylation"/>
    <property type="evidence" value="ECO:0007669"/>
    <property type="project" value="UniProtKB-KW"/>
</dbReference>
<dbReference type="PANTHER" id="PTHR32183:SF6">
    <property type="entry name" value="CYSTEINE SULFINATE DESULFINASE_CYSTEINE DESULFURASE AND RELATED ENZYMES"/>
    <property type="match status" value="1"/>
</dbReference>
<dbReference type="Gene3D" id="3.40.50.150">
    <property type="entry name" value="Vaccinia Virus protein VP39"/>
    <property type="match status" value="1"/>
</dbReference>
<evidence type="ECO:0000256" key="4">
    <source>
        <dbReference type="ARBA" id="ARBA00022691"/>
    </source>
</evidence>
<dbReference type="AlphaFoldDB" id="A0A5E6MJ89"/>
<name>A0A5E6MJ89_9BACT</name>
<keyword evidence="1" id="KW-0597">Phosphoprotein</keyword>
<dbReference type="PANTHER" id="PTHR32183">
    <property type="match status" value="1"/>
</dbReference>
<dbReference type="GO" id="GO:0008119">
    <property type="term" value="F:thiopurine S-methyltransferase activity"/>
    <property type="evidence" value="ECO:0007669"/>
    <property type="project" value="UniProtKB-EC"/>
</dbReference>
<dbReference type="SUPFAM" id="SSF53335">
    <property type="entry name" value="S-adenosyl-L-methionine-dependent methyltransferases"/>
    <property type="match status" value="1"/>
</dbReference>
<keyword evidence="6" id="KW-1185">Reference proteome</keyword>
<dbReference type="Pfam" id="PF05724">
    <property type="entry name" value="TPMT"/>
    <property type="match status" value="1"/>
</dbReference>
<evidence type="ECO:0000313" key="6">
    <source>
        <dbReference type="Proteomes" id="UP000334923"/>
    </source>
</evidence>
<organism evidence="5 6">
    <name type="scientific">Methylacidimicrobium tartarophylax</name>
    <dbReference type="NCBI Taxonomy" id="1041768"/>
    <lineage>
        <taxon>Bacteria</taxon>
        <taxon>Pseudomonadati</taxon>
        <taxon>Verrucomicrobiota</taxon>
        <taxon>Methylacidimicrobium</taxon>
    </lineage>
</organism>
<evidence type="ECO:0000256" key="3">
    <source>
        <dbReference type="ARBA" id="ARBA00022679"/>
    </source>
</evidence>
<evidence type="ECO:0000256" key="1">
    <source>
        <dbReference type="ARBA" id="ARBA00022553"/>
    </source>
</evidence>
<keyword evidence="2 5" id="KW-0489">Methyltransferase</keyword>
<dbReference type="InterPro" id="IPR029063">
    <property type="entry name" value="SAM-dependent_MTases_sf"/>
</dbReference>
<dbReference type="OrthoDB" id="189743at2"/>
<protein>
    <submittedName>
        <fullName evidence="5">Thiopurine S-methyltransferase</fullName>
        <ecNumber evidence="5">2.1.1.67</ecNumber>
    </submittedName>
</protein>
<evidence type="ECO:0000256" key="2">
    <source>
        <dbReference type="ARBA" id="ARBA00022603"/>
    </source>
</evidence>
<evidence type="ECO:0000313" key="5">
    <source>
        <dbReference type="EMBL" id="VVM06127.1"/>
    </source>
</evidence>
<dbReference type="InterPro" id="IPR008854">
    <property type="entry name" value="TPMT"/>
</dbReference>
<dbReference type="RefSeq" id="WP_142659894.1">
    <property type="nucleotide sequence ID" value="NZ_CABFVA020000045.1"/>
</dbReference>
<reference evidence="5 6" key="1">
    <citation type="submission" date="2019-09" db="EMBL/GenBank/DDBJ databases">
        <authorList>
            <person name="Cremers G."/>
        </authorList>
    </citation>
    <scope>NUCLEOTIDE SEQUENCE [LARGE SCALE GENOMIC DNA]</scope>
    <source>
        <strain evidence="5">4A</strain>
    </source>
</reference>
<dbReference type="CDD" id="cd02440">
    <property type="entry name" value="AdoMet_MTases"/>
    <property type="match status" value="1"/>
</dbReference>
<proteinExistence type="predicted"/>
<sequence length="199" mass="22388">MSAAPLDDPAYWESRYRLGDAPWNRGMPSPALEESLLRFSRPGRVLVPGCGHGHDVRLLAKHGWEVVGIDFAPAALAEARSQEDHPRVEYQNADFLALPEKFSGAFDLVWEHTCFCAIPPERRPDYVRSVRRALKPGGKLLGIFFLATAPPEPPPHCFTLDELDLFFSSDFVVEAEWLPSCCYPGREGEEILRLLARKE</sequence>
<dbReference type="EMBL" id="CABFVA020000045">
    <property type="protein sequence ID" value="VVM06127.1"/>
    <property type="molecule type" value="Genomic_DNA"/>
</dbReference>
<dbReference type="PROSITE" id="PS51585">
    <property type="entry name" value="SAM_MT_TPMT"/>
    <property type="match status" value="1"/>
</dbReference>
<dbReference type="EC" id="2.1.1.67" evidence="5"/>
<gene>
    <name evidence="5" type="primary">TPMT</name>
    <name evidence="5" type="synonym">tpmT</name>
    <name evidence="5" type="ORF">MAMT_00999</name>
</gene>
<keyword evidence="4" id="KW-0949">S-adenosyl-L-methionine</keyword>
<keyword evidence="3 5" id="KW-0808">Transferase</keyword>
<dbReference type="Proteomes" id="UP000334923">
    <property type="component" value="Unassembled WGS sequence"/>
</dbReference>
<accession>A0A5E6MJ89</accession>